<organism evidence="1 2">
    <name type="scientific">Colwellia maritima</name>
    <dbReference type="NCBI Taxonomy" id="2912588"/>
    <lineage>
        <taxon>Bacteria</taxon>
        <taxon>Pseudomonadati</taxon>
        <taxon>Pseudomonadota</taxon>
        <taxon>Gammaproteobacteria</taxon>
        <taxon>Alteromonadales</taxon>
        <taxon>Colwelliaceae</taxon>
        <taxon>Colwellia</taxon>
    </lineage>
</organism>
<dbReference type="Proteomes" id="UP001139646">
    <property type="component" value="Unassembled WGS sequence"/>
</dbReference>
<dbReference type="InterPro" id="IPR038626">
    <property type="entry name" value="Rof-like_sf"/>
</dbReference>
<evidence type="ECO:0000313" key="2">
    <source>
        <dbReference type="Proteomes" id="UP001139646"/>
    </source>
</evidence>
<protein>
    <submittedName>
        <fullName evidence="1">Rho-binding antiterminator</fullName>
    </submittedName>
</protein>
<accession>A0ABS9WWM4</accession>
<dbReference type="Pfam" id="PF07073">
    <property type="entry name" value="ROF"/>
    <property type="match status" value="1"/>
</dbReference>
<name>A0ABS9WWM4_9GAMM</name>
<gene>
    <name evidence="1" type="ORF">L3081_01805</name>
</gene>
<keyword evidence="2" id="KW-1185">Reference proteome</keyword>
<dbReference type="EMBL" id="JAKKSL010000001">
    <property type="protein sequence ID" value="MCI2282358.1"/>
    <property type="molecule type" value="Genomic_DNA"/>
</dbReference>
<dbReference type="Gene3D" id="2.30.30.400">
    <property type="entry name" value="Rof-like"/>
    <property type="match status" value="1"/>
</dbReference>
<reference evidence="1" key="1">
    <citation type="submission" date="2022-01" db="EMBL/GenBank/DDBJ databases">
        <title>Colwellia maritima, isolated from seawater.</title>
        <authorList>
            <person name="Kristyanto S."/>
            <person name="Jung J."/>
            <person name="Jeon C.O."/>
        </authorList>
    </citation>
    <scope>NUCLEOTIDE SEQUENCE</scope>
    <source>
        <strain evidence="1">MSW7</strain>
    </source>
</reference>
<dbReference type="SUPFAM" id="SSF101744">
    <property type="entry name" value="Rof/RNase P subunit-like"/>
    <property type="match status" value="1"/>
</dbReference>
<evidence type="ECO:0000313" key="1">
    <source>
        <dbReference type="EMBL" id="MCI2282358.1"/>
    </source>
</evidence>
<proteinExistence type="predicted"/>
<dbReference type="InterPro" id="IPR023534">
    <property type="entry name" value="Rof/RNase_P-like"/>
</dbReference>
<dbReference type="InterPro" id="IPR009778">
    <property type="entry name" value="ROF"/>
</dbReference>
<comment type="caution">
    <text evidence="1">The sequence shown here is derived from an EMBL/GenBank/DDBJ whole genome shotgun (WGS) entry which is preliminary data.</text>
</comment>
<dbReference type="RefSeq" id="WP_242283011.1">
    <property type="nucleotide sequence ID" value="NZ_JAKKSL010000001.1"/>
</dbReference>
<sequence>MKRAMLDCNIHDYIEVACLYKIEVMLTLKDGNIVKGIPIITITSKEKEEFLTFRVKSLSEDIDINLLSIKFMEAISYNNYFARISFI</sequence>